<proteinExistence type="predicted"/>
<dbReference type="Gene3D" id="3.10.450.40">
    <property type="match status" value="1"/>
</dbReference>
<reference evidence="2 3" key="1">
    <citation type="journal article" date="2013" name="Int. J. Syst. Evol. Microbiol.">
        <title>Celerinatantimonas yamalensis sp. nov., a cold-adapted diazotrophic bacterium from a cold permafrost brine.</title>
        <authorList>
            <person name="Shcherbakova V."/>
            <person name="Chuvilskaya N."/>
            <person name="Rivkina E."/>
            <person name="Demidov N."/>
            <person name="Uchaeva V."/>
            <person name="Suetin S."/>
            <person name="Suzina N."/>
            <person name="Gilichinsky D."/>
        </authorList>
    </citation>
    <scope>NUCLEOTIDE SEQUENCE [LARGE SCALE GENOMIC DNA]</scope>
    <source>
        <strain evidence="2 3">C7</strain>
    </source>
</reference>
<evidence type="ECO:0000313" key="2">
    <source>
        <dbReference type="EMBL" id="MFM2483671.1"/>
    </source>
</evidence>
<accession>A0ABW9G1T6</accession>
<dbReference type="InterPro" id="IPR007048">
    <property type="entry name" value="IraD/Gp25-like"/>
</dbReference>
<evidence type="ECO:0000313" key="3">
    <source>
        <dbReference type="Proteomes" id="UP001629953"/>
    </source>
</evidence>
<dbReference type="Pfam" id="PF04965">
    <property type="entry name" value="GPW_gp25"/>
    <property type="match status" value="1"/>
</dbReference>
<dbReference type="RefSeq" id="WP_408621833.1">
    <property type="nucleotide sequence ID" value="NZ_JBEQCT010000001.1"/>
</dbReference>
<comment type="caution">
    <text evidence="2">The sequence shown here is derived from an EMBL/GenBank/DDBJ whole genome shotgun (WGS) entry which is preliminary data.</text>
</comment>
<protein>
    <submittedName>
        <fullName evidence="2">GPW/gp25 family protein</fullName>
    </submittedName>
</protein>
<keyword evidence="3" id="KW-1185">Reference proteome</keyword>
<name>A0ABW9G1T6_9GAMM</name>
<feature type="domain" description="IraD/Gp25-like" evidence="1">
    <location>
        <begin position="29"/>
        <end position="118"/>
    </location>
</feature>
<dbReference type="Proteomes" id="UP001629953">
    <property type="component" value="Unassembled WGS sequence"/>
</dbReference>
<gene>
    <name evidence="2" type="ORF">ABUE30_01050</name>
</gene>
<sequence>MSDHNNFLGRGWAFPPRFNAPKQQVALSQDEQDIQESLRILLSTTPGERIMHLEFGCDLHRLVFAELSQTTLTEIKMSIKQAILYFETRIDLLDIEITIDAMQGNLIINITYLIVTTNTRGNMVYPFYLQEGTLIAPQLLPQTNREDSE</sequence>
<dbReference type="SUPFAM" id="SSF160719">
    <property type="entry name" value="gpW/gp25-like"/>
    <property type="match status" value="1"/>
</dbReference>
<evidence type="ECO:0000259" key="1">
    <source>
        <dbReference type="Pfam" id="PF04965"/>
    </source>
</evidence>
<organism evidence="2 3">
    <name type="scientific">Celerinatantimonas yamalensis</name>
    <dbReference type="NCBI Taxonomy" id="559956"/>
    <lineage>
        <taxon>Bacteria</taxon>
        <taxon>Pseudomonadati</taxon>
        <taxon>Pseudomonadota</taxon>
        <taxon>Gammaproteobacteria</taxon>
        <taxon>Celerinatantimonadaceae</taxon>
        <taxon>Celerinatantimonas</taxon>
    </lineage>
</organism>
<dbReference type="EMBL" id="JBEQCT010000001">
    <property type="protein sequence ID" value="MFM2483671.1"/>
    <property type="molecule type" value="Genomic_DNA"/>
</dbReference>